<keyword evidence="2" id="KW-1185">Reference proteome</keyword>
<sequence>MPLDARGHVIANPQCAICGQQWPLDNPCAHESVELRNLSQQALHRWLDASAMQQIQKWVFDKASTHIKDKFEKHLERHRRWLESDLARIPYYKTYQDFRGHPPNLRPEVVDAIGRDIYKARSLFQDRINDSWRHCIRKFPKALDRAWSQIRAQYPIDARAIRPPPARRNSFYLWP</sequence>
<organism evidence="1 2">
    <name type="scientific">Myriangium duriaei CBS 260.36</name>
    <dbReference type="NCBI Taxonomy" id="1168546"/>
    <lineage>
        <taxon>Eukaryota</taxon>
        <taxon>Fungi</taxon>
        <taxon>Dikarya</taxon>
        <taxon>Ascomycota</taxon>
        <taxon>Pezizomycotina</taxon>
        <taxon>Dothideomycetes</taxon>
        <taxon>Dothideomycetidae</taxon>
        <taxon>Myriangiales</taxon>
        <taxon>Myriangiaceae</taxon>
        <taxon>Myriangium</taxon>
    </lineage>
</organism>
<name>A0A9P4MIZ9_9PEZI</name>
<evidence type="ECO:0000313" key="2">
    <source>
        <dbReference type="Proteomes" id="UP000799439"/>
    </source>
</evidence>
<dbReference type="AlphaFoldDB" id="A0A9P4MIZ9"/>
<comment type="caution">
    <text evidence="1">The sequence shown here is derived from an EMBL/GenBank/DDBJ whole genome shotgun (WGS) entry which is preliminary data.</text>
</comment>
<protein>
    <submittedName>
        <fullName evidence="1">Uncharacterized protein</fullName>
    </submittedName>
</protein>
<proteinExistence type="predicted"/>
<dbReference type="EMBL" id="ML996091">
    <property type="protein sequence ID" value="KAF2149291.1"/>
    <property type="molecule type" value="Genomic_DNA"/>
</dbReference>
<evidence type="ECO:0000313" key="1">
    <source>
        <dbReference type="EMBL" id="KAF2149291.1"/>
    </source>
</evidence>
<gene>
    <name evidence="1" type="ORF">K461DRAFT_296770</name>
</gene>
<reference evidence="1" key="1">
    <citation type="journal article" date="2020" name="Stud. Mycol.">
        <title>101 Dothideomycetes genomes: a test case for predicting lifestyles and emergence of pathogens.</title>
        <authorList>
            <person name="Haridas S."/>
            <person name="Albert R."/>
            <person name="Binder M."/>
            <person name="Bloem J."/>
            <person name="Labutti K."/>
            <person name="Salamov A."/>
            <person name="Andreopoulos B."/>
            <person name="Baker S."/>
            <person name="Barry K."/>
            <person name="Bills G."/>
            <person name="Bluhm B."/>
            <person name="Cannon C."/>
            <person name="Castanera R."/>
            <person name="Culley D."/>
            <person name="Daum C."/>
            <person name="Ezra D."/>
            <person name="Gonzalez J."/>
            <person name="Henrissat B."/>
            <person name="Kuo A."/>
            <person name="Liang C."/>
            <person name="Lipzen A."/>
            <person name="Lutzoni F."/>
            <person name="Magnuson J."/>
            <person name="Mondo S."/>
            <person name="Nolan M."/>
            <person name="Ohm R."/>
            <person name="Pangilinan J."/>
            <person name="Park H.-J."/>
            <person name="Ramirez L."/>
            <person name="Alfaro M."/>
            <person name="Sun H."/>
            <person name="Tritt A."/>
            <person name="Yoshinaga Y."/>
            <person name="Zwiers L.-H."/>
            <person name="Turgeon B."/>
            <person name="Goodwin S."/>
            <person name="Spatafora J."/>
            <person name="Crous P."/>
            <person name="Grigoriev I."/>
        </authorList>
    </citation>
    <scope>NUCLEOTIDE SEQUENCE</scope>
    <source>
        <strain evidence="1">CBS 260.36</strain>
    </source>
</reference>
<dbReference type="OrthoDB" id="10605814at2759"/>
<accession>A0A9P4MIZ9</accession>
<dbReference type="Proteomes" id="UP000799439">
    <property type="component" value="Unassembled WGS sequence"/>
</dbReference>